<dbReference type="EC" id="2.4.-.-" evidence="1"/>
<accession>A0ABT2MF16</accession>
<name>A0ABT2MF16_9MYCO</name>
<evidence type="ECO:0000313" key="1">
    <source>
        <dbReference type="EMBL" id="MCT7660875.1"/>
    </source>
</evidence>
<evidence type="ECO:0000313" key="2">
    <source>
        <dbReference type="Proteomes" id="UP001206639"/>
    </source>
</evidence>
<keyword evidence="2" id="KW-1185">Reference proteome</keyword>
<dbReference type="EMBL" id="JAODWD010000005">
    <property type="protein sequence ID" value="MCT7660875.1"/>
    <property type="molecule type" value="Genomic_DNA"/>
</dbReference>
<proteinExistence type="predicted"/>
<dbReference type="SUPFAM" id="SSF53756">
    <property type="entry name" value="UDP-Glycosyltransferase/glycogen phosphorylase"/>
    <property type="match status" value="1"/>
</dbReference>
<gene>
    <name evidence="1" type="ORF">N4S67_20950</name>
</gene>
<dbReference type="Gene3D" id="3.40.50.2000">
    <property type="entry name" value="Glycogen Phosphorylase B"/>
    <property type="match status" value="2"/>
</dbReference>
<dbReference type="GO" id="GO:0016757">
    <property type="term" value="F:glycosyltransferase activity"/>
    <property type="evidence" value="ECO:0007669"/>
    <property type="project" value="UniProtKB-KW"/>
</dbReference>
<protein>
    <submittedName>
        <fullName evidence="1">Glycosyltransferase</fullName>
        <ecNumber evidence="1">2.4.-.-</ecNumber>
    </submittedName>
</protein>
<dbReference type="RefSeq" id="WP_260994942.1">
    <property type="nucleotide sequence ID" value="NZ_JAODWD010000005.1"/>
</dbReference>
<comment type="caution">
    <text evidence="1">The sequence shown here is derived from an EMBL/GenBank/DDBJ whole genome shotgun (WGS) entry which is preliminary data.</text>
</comment>
<dbReference type="Pfam" id="PF13692">
    <property type="entry name" value="Glyco_trans_1_4"/>
    <property type="match status" value="1"/>
</dbReference>
<sequence length="378" mass="41565">MTKVTFLLSKDPATQHGGDIELSRVAMRLAAESFDVAALCLSAEDGSATVDLVPGGLPLTRVFKRPVDKPKVLTQSLLKRRSLAHARFDFDELVTAINGIDSDVFVAEHSYMAESFLRSKHFGKRGLVINTINTESQVWLSTRGLLGRIEEPRLLRDEIRVAKAADAVGTYDIEEAEMYRANGQPHARWLDVTLPPSQKIDVSATGPRLGFVGVRDWPPNQEGFLYALELWPKIAEGIPGAELCIAGPKKPGAKDPVYPAGVRDLGFVDDLPGFFRTCRALMAPIKTGGGVRVKILDSISKGLPVIGTSPAVGSLTTLFDLPTYDSDEEFIAECRRHLLDRDVAVKAGNDLFESNRVHWAERRPHRSFEELVRVGIRG</sequence>
<reference evidence="2" key="1">
    <citation type="submission" date="2023-07" db="EMBL/GenBank/DDBJ databases">
        <authorList>
            <person name="Deng Y."/>
            <person name="Zhang Y.-Q."/>
        </authorList>
    </citation>
    <scope>NUCLEOTIDE SEQUENCE [LARGE SCALE GENOMIC DNA]</scope>
    <source>
        <strain evidence="2">CPCC 205710</strain>
    </source>
</reference>
<keyword evidence="1" id="KW-0328">Glycosyltransferase</keyword>
<organism evidence="1 2">
    <name type="scientific">Mycobacterium deserti</name>
    <dbReference type="NCBI Taxonomy" id="2978347"/>
    <lineage>
        <taxon>Bacteria</taxon>
        <taxon>Bacillati</taxon>
        <taxon>Actinomycetota</taxon>
        <taxon>Actinomycetes</taxon>
        <taxon>Mycobacteriales</taxon>
        <taxon>Mycobacteriaceae</taxon>
        <taxon>Mycobacterium</taxon>
    </lineage>
</organism>
<keyword evidence="1" id="KW-0808">Transferase</keyword>
<dbReference type="Proteomes" id="UP001206639">
    <property type="component" value="Unassembled WGS sequence"/>
</dbReference>